<evidence type="ECO:0000313" key="1">
    <source>
        <dbReference type="EMBL" id="QSX97209.1"/>
    </source>
</evidence>
<dbReference type="AlphaFoldDB" id="A0AAJ4MU10"/>
<dbReference type="EMBL" id="CP071520">
    <property type="protein sequence ID" value="QSX97209.1"/>
    <property type="molecule type" value="Genomic_DNA"/>
</dbReference>
<reference evidence="1 2" key="1">
    <citation type="submission" date="2021-03" db="EMBL/GenBank/DDBJ databases">
        <title>Draft genome sequence of Janthinobacterium sp. strain PLB02 isolated from infected primmorphs (Lubomirskia baicalensis).</title>
        <authorList>
            <person name="Chernogor L.I."/>
            <person name="Belikov S.I."/>
            <person name="Petrushin I.S."/>
        </authorList>
    </citation>
    <scope>NUCLEOTIDE SEQUENCE [LARGE SCALE GENOMIC DNA]</scope>
    <source>
        <strain evidence="1 2">PLB02</strain>
    </source>
</reference>
<sequence>MKYKAANEPHACAIARDGRRCYHLLMKKTSIALFLATLAAAGVLSACSPKFDWRDYRSPDAQFTALFPGKPAVLTREIDLDGKKVSLTMTASEVDGNTFAIGSAVLDSVEQAQAALPAMQTALLKNINGTVRSEKSASAASSMAAGNHQRSSLSIEATGTQQGKPVLLVGRFVAQDKRIFQVIILGEESKLSRDTIDTFMDSVKLD</sequence>
<protein>
    <recommendedName>
        <fullName evidence="3">Transmembrane protein</fullName>
    </recommendedName>
</protein>
<gene>
    <name evidence="1" type="ORF">J3P46_04440</name>
</gene>
<evidence type="ECO:0000313" key="2">
    <source>
        <dbReference type="Proteomes" id="UP000662821"/>
    </source>
</evidence>
<accession>A0AAJ4MU10</accession>
<evidence type="ECO:0008006" key="3">
    <source>
        <dbReference type="Google" id="ProtNLM"/>
    </source>
</evidence>
<organism evidence="1 2">
    <name type="scientific">Janthinobacterium lividum</name>
    <dbReference type="NCBI Taxonomy" id="29581"/>
    <lineage>
        <taxon>Bacteria</taxon>
        <taxon>Pseudomonadati</taxon>
        <taxon>Pseudomonadota</taxon>
        <taxon>Betaproteobacteria</taxon>
        <taxon>Burkholderiales</taxon>
        <taxon>Oxalobacteraceae</taxon>
        <taxon>Janthinobacterium</taxon>
    </lineage>
</organism>
<proteinExistence type="predicted"/>
<name>A0AAJ4MU10_9BURK</name>
<dbReference type="Proteomes" id="UP000662821">
    <property type="component" value="Chromosome"/>
</dbReference>